<dbReference type="AlphaFoldDB" id="A0AA39E2J6"/>
<keyword evidence="2" id="KW-1185">Reference proteome</keyword>
<accession>A0AA39E2J6</accession>
<dbReference type="Proteomes" id="UP001168098">
    <property type="component" value="Unassembled WGS sequence"/>
</dbReference>
<organism evidence="1 2">
    <name type="scientific">Vitis rotundifolia</name>
    <name type="common">Muscadine grape</name>
    <dbReference type="NCBI Taxonomy" id="103349"/>
    <lineage>
        <taxon>Eukaryota</taxon>
        <taxon>Viridiplantae</taxon>
        <taxon>Streptophyta</taxon>
        <taxon>Embryophyta</taxon>
        <taxon>Tracheophyta</taxon>
        <taxon>Spermatophyta</taxon>
        <taxon>Magnoliopsida</taxon>
        <taxon>eudicotyledons</taxon>
        <taxon>Gunneridae</taxon>
        <taxon>Pentapetalae</taxon>
        <taxon>rosids</taxon>
        <taxon>Vitales</taxon>
        <taxon>Vitaceae</taxon>
        <taxon>Viteae</taxon>
        <taxon>Vitis</taxon>
    </lineage>
</organism>
<gene>
    <name evidence="1" type="ORF">PVL29_003844</name>
</gene>
<evidence type="ECO:0000313" key="1">
    <source>
        <dbReference type="EMBL" id="KAJ9705923.1"/>
    </source>
</evidence>
<sequence length="72" mass="7009">MTTPAAQPGAAAATARSWLATEELAGDGGAPAAAAMANVAGARGRGESKLEDEVGGLGLSWIGPILVLKLGH</sequence>
<proteinExistence type="predicted"/>
<evidence type="ECO:0000313" key="2">
    <source>
        <dbReference type="Proteomes" id="UP001168098"/>
    </source>
</evidence>
<dbReference type="EMBL" id="JARBHA010000003">
    <property type="protein sequence ID" value="KAJ9705923.1"/>
    <property type="molecule type" value="Genomic_DNA"/>
</dbReference>
<comment type="caution">
    <text evidence="1">The sequence shown here is derived from an EMBL/GenBank/DDBJ whole genome shotgun (WGS) entry which is preliminary data.</text>
</comment>
<reference evidence="1 2" key="1">
    <citation type="journal article" date="2023" name="BMC Biotechnol.">
        <title>Vitis rotundifolia cv Carlos genome sequencing.</title>
        <authorList>
            <person name="Huff M."/>
            <person name="Hulse-Kemp A."/>
            <person name="Scheffler B."/>
            <person name="Youngblood R."/>
            <person name="Simpson S."/>
            <person name="Babiker E."/>
            <person name="Staton M."/>
        </authorList>
    </citation>
    <scope>NUCLEOTIDE SEQUENCE [LARGE SCALE GENOMIC DNA]</scope>
    <source>
        <tissue evidence="1">Leaf</tissue>
    </source>
</reference>
<protein>
    <submittedName>
        <fullName evidence="1">Uncharacterized protein</fullName>
    </submittedName>
</protein>
<name>A0AA39E2J6_VITRO</name>